<protein>
    <submittedName>
        <fullName evidence="9">Small multidrug resistance pump</fullName>
    </submittedName>
</protein>
<dbReference type="PANTHER" id="PTHR30561">
    <property type="entry name" value="SMR FAMILY PROTON-DEPENDENT DRUG EFFLUX TRANSPORTER SUGE"/>
    <property type="match status" value="1"/>
</dbReference>
<name>A0A1H4Y2W9_9PSEU</name>
<dbReference type="SUPFAM" id="SSF103481">
    <property type="entry name" value="Multidrug resistance efflux transporter EmrE"/>
    <property type="match status" value="1"/>
</dbReference>
<dbReference type="InterPro" id="IPR037185">
    <property type="entry name" value="EmrE-like"/>
</dbReference>
<comment type="subcellular location">
    <subcellularLocation>
        <location evidence="1 7">Cell membrane</location>
        <topology evidence="1 7">Multi-pass membrane protein</topology>
    </subcellularLocation>
</comment>
<dbReference type="STRING" id="208445.SAMN04489727_6474"/>
<feature type="transmembrane region" description="Helical" evidence="8">
    <location>
        <begin position="63"/>
        <end position="82"/>
    </location>
</feature>
<proteinExistence type="inferred from homology"/>
<evidence type="ECO:0000256" key="3">
    <source>
        <dbReference type="ARBA" id="ARBA00022475"/>
    </source>
</evidence>
<evidence type="ECO:0000256" key="4">
    <source>
        <dbReference type="ARBA" id="ARBA00022692"/>
    </source>
</evidence>
<evidence type="ECO:0000313" key="10">
    <source>
        <dbReference type="Proteomes" id="UP000199622"/>
    </source>
</evidence>
<accession>A0A1H4Y2W9</accession>
<dbReference type="AlphaFoldDB" id="A0A1H4Y2W9"/>
<evidence type="ECO:0000256" key="2">
    <source>
        <dbReference type="ARBA" id="ARBA00022448"/>
    </source>
</evidence>
<organism evidence="9 10">
    <name type="scientific">Amycolatopsis tolypomycina</name>
    <dbReference type="NCBI Taxonomy" id="208445"/>
    <lineage>
        <taxon>Bacteria</taxon>
        <taxon>Bacillati</taxon>
        <taxon>Actinomycetota</taxon>
        <taxon>Actinomycetes</taxon>
        <taxon>Pseudonocardiales</taxon>
        <taxon>Pseudonocardiaceae</taxon>
        <taxon>Amycolatopsis</taxon>
    </lineage>
</organism>
<dbReference type="Proteomes" id="UP000199622">
    <property type="component" value="Unassembled WGS sequence"/>
</dbReference>
<dbReference type="GO" id="GO:0005886">
    <property type="term" value="C:plasma membrane"/>
    <property type="evidence" value="ECO:0007669"/>
    <property type="project" value="UniProtKB-SubCell"/>
</dbReference>
<evidence type="ECO:0000256" key="6">
    <source>
        <dbReference type="ARBA" id="ARBA00023136"/>
    </source>
</evidence>
<dbReference type="GO" id="GO:0022857">
    <property type="term" value="F:transmembrane transporter activity"/>
    <property type="evidence" value="ECO:0007669"/>
    <property type="project" value="InterPro"/>
</dbReference>
<dbReference type="PANTHER" id="PTHR30561:SF1">
    <property type="entry name" value="MULTIDRUG TRANSPORTER EMRE"/>
    <property type="match status" value="1"/>
</dbReference>
<dbReference type="RefSeq" id="WP_208613431.1">
    <property type="nucleotide sequence ID" value="NZ_FNSO01000004.1"/>
</dbReference>
<feature type="transmembrane region" description="Helical" evidence="8">
    <location>
        <begin position="30"/>
        <end position="51"/>
    </location>
</feature>
<reference evidence="10" key="1">
    <citation type="submission" date="2016-10" db="EMBL/GenBank/DDBJ databases">
        <authorList>
            <person name="Varghese N."/>
            <person name="Submissions S."/>
        </authorList>
    </citation>
    <scope>NUCLEOTIDE SEQUENCE [LARGE SCALE GENOMIC DNA]</scope>
    <source>
        <strain evidence="10">DSM 44544</strain>
    </source>
</reference>
<keyword evidence="2" id="KW-0813">Transport</keyword>
<dbReference type="EMBL" id="FNSO01000004">
    <property type="protein sequence ID" value="SED11428.1"/>
    <property type="molecule type" value="Genomic_DNA"/>
</dbReference>
<dbReference type="InterPro" id="IPR045324">
    <property type="entry name" value="Small_multidrug_res"/>
</dbReference>
<evidence type="ECO:0000256" key="1">
    <source>
        <dbReference type="ARBA" id="ARBA00004651"/>
    </source>
</evidence>
<keyword evidence="6 8" id="KW-0472">Membrane</keyword>
<evidence type="ECO:0000256" key="7">
    <source>
        <dbReference type="RuleBase" id="RU003942"/>
    </source>
</evidence>
<evidence type="ECO:0000313" key="9">
    <source>
        <dbReference type="EMBL" id="SED11428.1"/>
    </source>
</evidence>
<comment type="similarity">
    <text evidence="7">Belongs to the drug/metabolite transporter (DMT) superfamily. Small multidrug resistance (SMR) (TC 2.A.7.1) family.</text>
</comment>
<keyword evidence="3" id="KW-1003">Cell membrane</keyword>
<dbReference type="Pfam" id="PF00893">
    <property type="entry name" value="Multi_Drug_Res"/>
    <property type="match status" value="1"/>
</dbReference>
<keyword evidence="5 8" id="KW-1133">Transmembrane helix</keyword>
<dbReference type="Gene3D" id="1.10.3730.20">
    <property type="match status" value="1"/>
</dbReference>
<keyword evidence="4 7" id="KW-0812">Transmembrane</keyword>
<dbReference type="InterPro" id="IPR000390">
    <property type="entry name" value="Small_drug/metabolite_transptr"/>
</dbReference>
<keyword evidence="10" id="KW-1185">Reference proteome</keyword>
<gene>
    <name evidence="9" type="ORF">SAMN04489727_6474</name>
</gene>
<sequence>MTKARSRLLLGLTIAAEVTATLLLKVSDGFARPLPSLGALAGYLAAVVLLARTVTTIPASIAYIVWTGTGSALVVVAGAVLFSEVVTVPHSPGSS</sequence>
<evidence type="ECO:0000256" key="8">
    <source>
        <dbReference type="SAM" id="Phobius"/>
    </source>
</evidence>
<evidence type="ECO:0000256" key="5">
    <source>
        <dbReference type="ARBA" id="ARBA00022989"/>
    </source>
</evidence>